<keyword evidence="1 2" id="KW-0732">Signal</keyword>
<feature type="chain" id="PRO_5047382819" evidence="2">
    <location>
        <begin position="26"/>
        <end position="632"/>
    </location>
</feature>
<protein>
    <submittedName>
        <fullName evidence="4">FG-GAP-like repeat-containing protein</fullName>
    </submittedName>
</protein>
<dbReference type="RefSeq" id="WP_343886382.1">
    <property type="nucleotide sequence ID" value="NZ_BAAAKI010000014.1"/>
</dbReference>
<dbReference type="Gene3D" id="3.40.710.10">
    <property type="entry name" value="DD-peptidase/beta-lactamase superfamily"/>
    <property type="match status" value="1"/>
</dbReference>
<evidence type="ECO:0000313" key="5">
    <source>
        <dbReference type="Proteomes" id="UP001596266"/>
    </source>
</evidence>
<dbReference type="SUPFAM" id="SSF69318">
    <property type="entry name" value="Integrin alpha N-terminal domain"/>
    <property type="match status" value="1"/>
</dbReference>
<feature type="signal peptide" evidence="2">
    <location>
        <begin position="1"/>
        <end position="25"/>
    </location>
</feature>
<sequence>MRRPLSLLVAGVLAAGLLPSSDAAAAGPLPRQTFSCPDLGEVVVGFTGAATARGAARVVGEGPVSIQSVRFTDAAGRSTDSVPASANALACTPLAVSGTSNQFVAGRGTAATKGTLTLRVLVDTDAAITAAAQQTTQGSYSASAVANDPAGYGQVVPFPYRSQIASWANSRSGSVAVAQRPSGSSTIYSYVKGSATNVTASIVKVQVMAAVMYRAQAARRSLSSWEKSQMVPMIRYSDNNATTALWKSLGGGSYVKAVNARMGLRNTVPGPGRYWGLTVTSAPDNVVLVDHFSRKNPVISDANRAYGLSLMRTVSSDQDWGVTAGPGDDVAVKNGWLPRTDGWHVNSIGYNHKLPRPYTAAVLTHSSSAGMSTQIGTIEGVSRIMWRNTKTARGDRTGDGRSDLVVLDTTNTRWSKVSSNGVLGAPVKANGGWTATWIGSPGDVNGDGRADLLARNKAGQLLLYPGTARGFTTARVLGSGWNQFHALTVVDLDGDRRMDVLGANAAGELVRYILSASAAPVRVGVVSRGWKTTRPLGIGDVDNDGRDDLLAVRTDKTLWAYRSTGSGFALVGKRGTGFGFKTFATPGDVTGDLVPDLVVWDGSKVHLYPMTRGFWFQTRRSSAGVTGLRLMA</sequence>
<dbReference type="PANTHER" id="PTHR44103">
    <property type="entry name" value="PROPROTEIN CONVERTASE P"/>
    <property type="match status" value="1"/>
</dbReference>
<evidence type="ECO:0000256" key="1">
    <source>
        <dbReference type="ARBA" id="ARBA00022729"/>
    </source>
</evidence>
<dbReference type="PANTHER" id="PTHR44103:SF1">
    <property type="entry name" value="PROPROTEIN CONVERTASE P"/>
    <property type="match status" value="1"/>
</dbReference>
<name>A0ABW1WXU7_9ACTN</name>
<proteinExistence type="predicted"/>
<evidence type="ECO:0000259" key="3">
    <source>
        <dbReference type="Pfam" id="PF13354"/>
    </source>
</evidence>
<reference evidence="5" key="1">
    <citation type="journal article" date="2019" name="Int. J. Syst. Evol. Microbiol.">
        <title>The Global Catalogue of Microorganisms (GCM) 10K type strain sequencing project: providing services to taxonomists for standard genome sequencing and annotation.</title>
        <authorList>
            <consortium name="The Broad Institute Genomics Platform"/>
            <consortium name="The Broad Institute Genome Sequencing Center for Infectious Disease"/>
            <person name="Wu L."/>
            <person name="Ma J."/>
        </authorList>
    </citation>
    <scope>NUCLEOTIDE SEQUENCE [LARGE SCALE GENOMIC DNA]</scope>
    <source>
        <strain evidence="5">CGMCC 1.15277</strain>
    </source>
</reference>
<organism evidence="4 5">
    <name type="scientific">Luteococcus sanguinis</name>
    <dbReference type="NCBI Taxonomy" id="174038"/>
    <lineage>
        <taxon>Bacteria</taxon>
        <taxon>Bacillati</taxon>
        <taxon>Actinomycetota</taxon>
        <taxon>Actinomycetes</taxon>
        <taxon>Propionibacteriales</taxon>
        <taxon>Propionibacteriaceae</taxon>
        <taxon>Luteococcus</taxon>
    </lineage>
</organism>
<dbReference type="Proteomes" id="UP001596266">
    <property type="component" value="Unassembled WGS sequence"/>
</dbReference>
<feature type="domain" description="Beta-lactamase class A catalytic" evidence="3">
    <location>
        <begin position="233"/>
        <end position="364"/>
    </location>
</feature>
<evidence type="ECO:0000313" key="4">
    <source>
        <dbReference type="EMBL" id="MFC6395638.1"/>
    </source>
</evidence>
<dbReference type="InterPro" id="IPR012338">
    <property type="entry name" value="Beta-lactam/transpept-like"/>
</dbReference>
<dbReference type="InterPro" id="IPR013517">
    <property type="entry name" value="FG-GAP"/>
</dbReference>
<gene>
    <name evidence="4" type="ORF">ACFP57_01325</name>
</gene>
<comment type="caution">
    <text evidence="4">The sequence shown here is derived from an EMBL/GenBank/DDBJ whole genome shotgun (WGS) entry which is preliminary data.</text>
</comment>
<keyword evidence="5" id="KW-1185">Reference proteome</keyword>
<dbReference type="InterPro" id="IPR045155">
    <property type="entry name" value="Beta-lactam_cat"/>
</dbReference>
<dbReference type="Pfam" id="PF13517">
    <property type="entry name" value="FG-GAP_3"/>
    <property type="match status" value="2"/>
</dbReference>
<dbReference type="Pfam" id="PF13354">
    <property type="entry name" value="Beta-lactamase2"/>
    <property type="match status" value="1"/>
</dbReference>
<dbReference type="InterPro" id="IPR028994">
    <property type="entry name" value="Integrin_alpha_N"/>
</dbReference>
<accession>A0ABW1WXU7</accession>
<dbReference type="EMBL" id="JBHSUA010000006">
    <property type="protein sequence ID" value="MFC6395638.1"/>
    <property type="molecule type" value="Genomic_DNA"/>
</dbReference>
<evidence type="ECO:0000256" key="2">
    <source>
        <dbReference type="SAM" id="SignalP"/>
    </source>
</evidence>